<dbReference type="EMBL" id="CP058559">
    <property type="protein sequence ID" value="QNO14835.1"/>
    <property type="molecule type" value="Genomic_DNA"/>
</dbReference>
<accession>A0A7G9W823</accession>
<dbReference type="AlphaFoldDB" id="A0A7G9W823"/>
<reference evidence="1 2" key="1">
    <citation type="submission" date="2020-07" db="EMBL/GenBank/DDBJ databases">
        <title>Alkalicella. sp. LB2 genome.</title>
        <authorList>
            <person name="Postec A."/>
            <person name="Quemeneur M."/>
        </authorList>
    </citation>
    <scope>NUCLEOTIDE SEQUENCE [LARGE SCALE GENOMIC DNA]</scope>
    <source>
        <strain evidence="1 2">LB2</strain>
    </source>
</reference>
<name>A0A7G9W823_ALKCA</name>
<gene>
    <name evidence="1" type="ORF">HYG86_08630</name>
</gene>
<evidence type="ECO:0000313" key="2">
    <source>
        <dbReference type="Proteomes" id="UP000516160"/>
    </source>
</evidence>
<dbReference type="Proteomes" id="UP000516160">
    <property type="component" value="Chromosome"/>
</dbReference>
<protein>
    <submittedName>
        <fullName evidence="1">Quinate 5-dehydrogenase</fullName>
    </submittedName>
</protein>
<dbReference type="RefSeq" id="WP_213168863.1">
    <property type="nucleotide sequence ID" value="NZ_CP058559.1"/>
</dbReference>
<keyword evidence="2" id="KW-1185">Reference proteome</keyword>
<evidence type="ECO:0000313" key="1">
    <source>
        <dbReference type="EMBL" id="QNO14835.1"/>
    </source>
</evidence>
<proteinExistence type="predicted"/>
<organism evidence="1 2">
    <name type="scientific">Alkalicella caledoniensis</name>
    <dbReference type="NCBI Taxonomy" id="2731377"/>
    <lineage>
        <taxon>Bacteria</taxon>
        <taxon>Bacillati</taxon>
        <taxon>Bacillota</taxon>
        <taxon>Clostridia</taxon>
        <taxon>Eubacteriales</taxon>
        <taxon>Proteinivoracaceae</taxon>
        <taxon>Alkalicella</taxon>
    </lineage>
</organism>
<sequence>MKRVVSISLGSSERNHKVNTVMGSEEFEIERIGTDGSISSMIDTIKELDGKVDAFGLGGIDLYLFAGEKRYTLHDAKKIVANAKLTPIVDGSGLKNTLERRTLEYLNDQGWDFSDKKVLMVCAMDRFGMAQTFEKFKANMVYGDLVFTLGIPVKIRSLKTLYKIAKIVMPVIKYLPFKLFYPTGNKQETQIKKHKELFKWADIIAGDYHYIKRFMPEDLSNKIIITNTVTSKDIEVLKSKNAGYLVTSTPELNGRSFGTNVMEAVLVAMSGEKELSVKQYEDLLHKVNFLPRIVKLDQEDRRRDLLHG</sequence>
<dbReference type="KEGG" id="acae:HYG86_08630"/>